<dbReference type="SUPFAM" id="SSF55068">
    <property type="entry name" value="Peptide methionine sulfoxide reductase"/>
    <property type="match status" value="1"/>
</dbReference>
<evidence type="ECO:0000256" key="1">
    <source>
        <dbReference type="ARBA" id="ARBA00023002"/>
    </source>
</evidence>
<dbReference type="AlphaFoldDB" id="A0A2W5SWT2"/>
<evidence type="ECO:0000256" key="3">
    <source>
        <dbReference type="ARBA" id="ARBA00048782"/>
    </source>
</evidence>
<dbReference type="PANTHER" id="PTHR42799:SF2">
    <property type="entry name" value="MITOCHONDRIAL PEPTIDE METHIONINE SULFOXIDE REDUCTASE"/>
    <property type="match status" value="1"/>
</dbReference>
<dbReference type="GO" id="GO:0033744">
    <property type="term" value="F:L-methionine:thioredoxin-disulfide S-oxidoreductase activity"/>
    <property type="evidence" value="ECO:0007669"/>
    <property type="project" value="RHEA"/>
</dbReference>
<evidence type="ECO:0000313" key="7">
    <source>
        <dbReference type="Proteomes" id="UP000249432"/>
    </source>
</evidence>
<dbReference type="GO" id="GO:0008113">
    <property type="term" value="F:peptide-methionine (S)-S-oxide reductase activity"/>
    <property type="evidence" value="ECO:0007669"/>
    <property type="project" value="UniProtKB-UniRule"/>
</dbReference>
<dbReference type="Proteomes" id="UP000249432">
    <property type="component" value="Unassembled WGS sequence"/>
</dbReference>
<dbReference type="NCBIfam" id="TIGR00401">
    <property type="entry name" value="msrA"/>
    <property type="match status" value="1"/>
</dbReference>
<dbReference type="RefSeq" id="WP_303735268.1">
    <property type="nucleotide sequence ID" value="NZ_CAKZHK010000004.1"/>
</dbReference>
<evidence type="ECO:0000259" key="5">
    <source>
        <dbReference type="Pfam" id="PF01625"/>
    </source>
</evidence>
<feature type="domain" description="Peptide methionine sulphoxide reductase MsrA" evidence="5">
    <location>
        <begin position="53"/>
        <end position="210"/>
    </location>
</feature>
<proteinExistence type="inferred from homology"/>
<keyword evidence="1 4" id="KW-0560">Oxidoreductase</keyword>
<dbReference type="GO" id="GO:0034599">
    <property type="term" value="P:cellular response to oxidative stress"/>
    <property type="evidence" value="ECO:0007669"/>
    <property type="project" value="TreeGrafter"/>
</dbReference>
<comment type="catalytic activity">
    <reaction evidence="2 4">
        <text>L-methionyl-[protein] + [thioredoxin]-disulfide + H2O = L-methionyl-(S)-S-oxide-[protein] + [thioredoxin]-dithiol</text>
        <dbReference type="Rhea" id="RHEA:14217"/>
        <dbReference type="Rhea" id="RHEA-COMP:10698"/>
        <dbReference type="Rhea" id="RHEA-COMP:10700"/>
        <dbReference type="Rhea" id="RHEA-COMP:12313"/>
        <dbReference type="Rhea" id="RHEA-COMP:12315"/>
        <dbReference type="ChEBI" id="CHEBI:15377"/>
        <dbReference type="ChEBI" id="CHEBI:16044"/>
        <dbReference type="ChEBI" id="CHEBI:29950"/>
        <dbReference type="ChEBI" id="CHEBI:44120"/>
        <dbReference type="ChEBI" id="CHEBI:50058"/>
        <dbReference type="EC" id="1.8.4.11"/>
    </reaction>
</comment>
<name>A0A2W5SWT2_9CORY</name>
<protein>
    <recommendedName>
        <fullName evidence="4">Peptide methionine sulfoxide reductase MsrA</fullName>
        <shortName evidence="4">Protein-methionine-S-oxide reductase</shortName>
        <ecNumber evidence="4">1.8.4.11</ecNumber>
    </recommendedName>
    <alternativeName>
        <fullName evidence="4">Peptide-methionine (S)-S-oxide reductase</fullName>
        <shortName evidence="4">Peptide Met(O) reductase</shortName>
    </alternativeName>
</protein>
<dbReference type="EMBL" id="QFRA01000024">
    <property type="protein sequence ID" value="PZR04006.1"/>
    <property type="molecule type" value="Genomic_DNA"/>
</dbReference>
<comment type="caution">
    <text evidence="6">The sequence shown here is derived from an EMBL/GenBank/DDBJ whole genome shotgun (WGS) entry which is preliminary data.</text>
</comment>
<comment type="similarity">
    <text evidence="4">Belongs to the MsrA Met sulfoxide reductase family.</text>
</comment>
<gene>
    <name evidence="4" type="primary">msrA</name>
    <name evidence="6" type="ORF">DI525_08345</name>
</gene>
<dbReference type="Gene3D" id="3.30.1060.10">
    <property type="entry name" value="Peptide methionine sulphoxide reductase MsrA"/>
    <property type="match status" value="1"/>
</dbReference>
<dbReference type="InterPro" id="IPR050162">
    <property type="entry name" value="MsrA_MetSO_reductase"/>
</dbReference>
<dbReference type="EC" id="1.8.4.11" evidence="4"/>
<sequence>MGFLFGTRPTSTSIVNREDALPGRDKPILPHPKSHTVLGTPIDGPWKDGQRSVVVGLGCFWGAEKLFWQIDGVESTAVGYAGGYTPNPTYREVCTGRTGHAEIVRVIYDPQKVSFEDLIRTFFEAHDPTQGFRQGNDVGTQYRSVIYAQTDDEVQKAREIAASFSHSLADAGYGDTTTEISLLSGTPTKTMYLAEDEHQQYLDKNPNGYCPVHSTGVACR</sequence>
<dbReference type="HAMAP" id="MF_01401">
    <property type="entry name" value="MsrA"/>
    <property type="match status" value="1"/>
</dbReference>
<dbReference type="PANTHER" id="PTHR42799">
    <property type="entry name" value="MITOCHONDRIAL PEPTIDE METHIONINE SULFOXIDE REDUCTASE"/>
    <property type="match status" value="1"/>
</dbReference>
<organism evidence="6 7">
    <name type="scientific">Corynebacterium kroppenstedtii</name>
    <dbReference type="NCBI Taxonomy" id="161879"/>
    <lineage>
        <taxon>Bacteria</taxon>
        <taxon>Bacillati</taxon>
        <taxon>Actinomycetota</taxon>
        <taxon>Actinomycetes</taxon>
        <taxon>Mycobacteriales</taxon>
        <taxon>Corynebacteriaceae</taxon>
        <taxon>Corynebacterium</taxon>
    </lineage>
</organism>
<comment type="function">
    <text evidence="4">Has an important function as a repair enzyme for proteins that have been inactivated by oxidation. Catalyzes the reversible oxidation-reduction of methionine sulfoxide in proteins to methionine.</text>
</comment>
<evidence type="ECO:0000256" key="4">
    <source>
        <dbReference type="HAMAP-Rule" id="MF_01401"/>
    </source>
</evidence>
<comment type="catalytic activity">
    <reaction evidence="3 4">
        <text>[thioredoxin]-disulfide + L-methionine + H2O = L-methionine (S)-S-oxide + [thioredoxin]-dithiol</text>
        <dbReference type="Rhea" id="RHEA:19993"/>
        <dbReference type="Rhea" id="RHEA-COMP:10698"/>
        <dbReference type="Rhea" id="RHEA-COMP:10700"/>
        <dbReference type="ChEBI" id="CHEBI:15377"/>
        <dbReference type="ChEBI" id="CHEBI:29950"/>
        <dbReference type="ChEBI" id="CHEBI:50058"/>
        <dbReference type="ChEBI" id="CHEBI:57844"/>
        <dbReference type="ChEBI" id="CHEBI:58772"/>
        <dbReference type="EC" id="1.8.4.11"/>
    </reaction>
</comment>
<dbReference type="Pfam" id="PF01625">
    <property type="entry name" value="PMSR"/>
    <property type="match status" value="1"/>
</dbReference>
<evidence type="ECO:0000256" key="2">
    <source>
        <dbReference type="ARBA" id="ARBA00047806"/>
    </source>
</evidence>
<feature type="active site" evidence="4">
    <location>
        <position position="59"/>
    </location>
</feature>
<reference evidence="6 7" key="1">
    <citation type="submission" date="2017-08" db="EMBL/GenBank/DDBJ databases">
        <title>Infants hospitalized years apart are colonized by the same room-sourced microbial strains.</title>
        <authorList>
            <person name="Brooks B."/>
            <person name="Olm M.R."/>
            <person name="Firek B.A."/>
            <person name="Baker R."/>
            <person name="Thomas B.C."/>
            <person name="Morowitz M.J."/>
            <person name="Banfield J.F."/>
        </authorList>
    </citation>
    <scope>NUCLEOTIDE SEQUENCE [LARGE SCALE GENOMIC DNA]</scope>
    <source>
        <strain evidence="6">S2_003_000_R1_3</strain>
    </source>
</reference>
<evidence type="ECO:0000313" key="6">
    <source>
        <dbReference type="EMBL" id="PZR04006.1"/>
    </source>
</evidence>
<dbReference type="GO" id="GO:0005737">
    <property type="term" value="C:cytoplasm"/>
    <property type="evidence" value="ECO:0007669"/>
    <property type="project" value="TreeGrafter"/>
</dbReference>
<accession>A0A2W5SWT2</accession>
<dbReference type="InterPro" id="IPR002569">
    <property type="entry name" value="Met_Sox_Rdtase_MsrA_dom"/>
</dbReference>
<dbReference type="InterPro" id="IPR036509">
    <property type="entry name" value="Met_Sox_Rdtase_MsrA_sf"/>
</dbReference>